<dbReference type="RefSeq" id="WP_006417499.1">
    <property type="nucleotide sequence ID" value="NZ_AENN01000001.1"/>
</dbReference>
<dbReference type="InterPro" id="IPR027417">
    <property type="entry name" value="P-loop_NTPase"/>
</dbReference>
<dbReference type="GO" id="GO:0005829">
    <property type="term" value="C:cytosol"/>
    <property type="evidence" value="ECO:0007669"/>
    <property type="project" value="TreeGrafter"/>
</dbReference>
<evidence type="ECO:0000256" key="1">
    <source>
        <dbReference type="ARBA" id="ARBA00001946"/>
    </source>
</evidence>
<dbReference type="STRING" id="908337.HMPREF9257_0922"/>
<accession>E4KLU0</accession>
<dbReference type="PROSITE" id="PS51706">
    <property type="entry name" value="G_ENGB"/>
    <property type="match status" value="1"/>
</dbReference>
<dbReference type="NCBIfam" id="TIGR00231">
    <property type="entry name" value="small_GTP"/>
    <property type="match status" value="1"/>
</dbReference>
<protein>
    <recommendedName>
        <fullName evidence="10">Probable GTP-binding protein EngB</fullName>
    </recommendedName>
</protein>
<dbReference type="HAMAP" id="MF_00321">
    <property type="entry name" value="GTPase_EngB"/>
    <property type="match status" value="1"/>
</dbReference>
<comment type="function">
    <text evidence="10">Necessary for normal cell division and for the maintenance of normal septation.</text>
</comment>
<feature type="domain" description="EngB-type G" evidence="11">
    <location>
        <begin position="22"/>
        <end position="195"/>
    </location>
</feature>
<dbReference type="InterPro" id="IPR019987">
    <property type="entry name" value="GTP-bd_ribosome_bio_YsxC"/>
</dbReference>
<evidence type="ECO:0000256" key="4">
    <source>
        <dbReference type="ARBA" id="ARBA00022723"/>
    </source>
</evidence>
<dbReference type="GO" id="GO:0005525">
    <property type="term" value="F:GTP binding"/>
    <property type="evidence" value="ECO:0007669"/>
    <property type="project" value="UniProtKB-UniRule"/>
</dbReference>
<gene>
    <name evidence="12" type="primary">ysxC</name>
    <name evidence="10" type="synonym">engB</name>
    <name evidence="12" type="ORF">HMPREF9257_0922</name>
</gene>
<dbReference type="eggNOG" id="COG0218">
    <property type="taxonomic scope" value="Bacteria"/>
</dbReference>
<dbReference type="GO" id="GO:0046872">
    <property type="term" value="F:metal ion binding"/>
    <property type="evidence" value="ECO:0007669"/>
    <property type="project" value="UniProtKB-KW"/>
</dbReference>
<comment type="similarity">
    <text evidence="2 10">Belongs to the TRAFAC class TrmE-Era-EngA-EngB-Septin-like GTPase superfamily. EngB GTPase family.</text>
</comment>
<dbReference type="SUPFAM" id="SSF52540">
    <property type="entry name" value="P-loop containing nucleoside triphosphate hydrolases"/>
    <property type="match status" value="1"/>
</dbReference>
<evidence type="ECO:0000256" key="6">
    <source>
        <dbReference type="ARBA" id="ARBA00022842"/>
    </source>
</evidence>
<evidence type="ECO:0000256" key="9">
    <source>
        <dbReference type="ARBA" id="ARBA00023306"/>
    </source>
</evidence>
<dbReference type="NCBIfam" id="TIGR03598">
    <property type="entry name" value="GTPase_YsxC"/>
    <property type="match status" value="1"/>
</dbReference>
<name>E4KLU0_9LACT</name>
<dbReference type="EMBL" id="AENN01000001">
    <property type="protein sequence ID" value="EFR32016.1"/>
    <property type="molecule type" value="Genomic_DNA"/>
</dbReference>
<reference evidence="12 13" key="1">
    <citation type="submission" date="2010-10" db="EMBL/GenBank/DDBJ databases">
        <authorList>
            <person name="Durkin A.S."/>
            <person name="Madupu R."/>
            <person name="Torralba M."/>
            <person name="Gillis M."/>
            <person name="Methe B."/>
            <person name="Sutton G."/>
            <person name="Nelson K.E."/>
        </authorList>
    </citation>
    <scope>NUCLEOTIDE SEQUENCE [LARGE SCALE GENOMIC DNA]</scope>
    <source>
        <strain evidence="12 13">ACS-139-V-Col8</strain>
    </source>
</reference>
<proteinExistence type="inferred from homology"/>
<evidence type="ECO:0000256" key="3">
    <source>
        <dbReference type="ARBA" id="ARBA00022618"/>
    </source>
</evidence>
<keyword evidence="3 10" id="KW-0132">Cell division</keyword>
<dbReference type="InterPro" id="IPR005225">
    <property type="entry name" value="Small_GTP-bd"/>
</dbReference>
<keyword evidence="8 10" id="KW-0717">Septation</keyword>
<keyword evidence="13" id="KW-1185">Reference proteome</keyword>
<evidence type="ECO:0000259" key="11">
    <source>
        <dbReference type="PROSITE" id="PS51706"/>
    </source>
</evidence>
<dbReference type="FunFam" id="3.40.50.300:FF:000098">
    <property type="entry name" value="Probable GTP-binding protein EngB"/>
    <property type="match status" value="1"/>
</dbReference>
<evidence type="ECO:0000256" key="5">
    <source>
        <dbReference type="ARBA" id="ARBA00022741"/>
    </source>
</evidence>
<evidence type="ECO:0000256" key="7">
    <source>
        <dbReference type="ARBA" id="ARBA00023134"/>
    </source>
</evidence>
<evidence type="ECO:0000256" key="2">
    <source>
        <dbReference type="ARBA" id="ARBA00009638"/>
    </source>
</evidence>
<dbReference type="GO" id="GO:0000917">
    <property type="term" value="P:division septum assembly"/>
    <property type="evidence" value="ECO:0007669"/>
    <property type="project" value="UniProtKB-KW"/>
</dbReference>
<dbReference type="CDD" id="cd01876">
    <property type="entry name" value="YihA_EngB"/>
    <property type="match status" value="1"/>
</dbReference>
<comment type="cofactor">
    <cofactor evidence="1">
        <name>Mg(2+)</name>
        <dbReference type="ChEBI" id="CHEBI:18420"/>
    </cofactor>
</comment>
<keyword evidence="4" id="KW-0479">Metal-binding</keyword>
<dbReference type="PANTHER" id="PTHR11649">
    <property type="entry name" value="MSS1/TRME-RELATED GTP-BINDING PROTEIN"/>
    <property type="match status" value="1"/>
</dbReference>
<comment type="caution">
    <text evidence="12">The sequence shown here is derived from an EMBL/GenBank/DDBJ whole genome shotgun (WGS) entry which is preliminary data.</text>
</comment>
<evidence type="ECO:0000256" key="10">
    <source>
        <dbReference type="HAMAP-Rule" id="MF_00321"/>
    </source>
</evidence>
<keyword evidence="5 10" id="KW-0547">Nucleotide-binding</keyword>
<dbReference type="Gene3D" id="3.40.50.300">
    <property type="entry name" value="P-loop containing nucleotide triphosphate hydrolases"/>
    <property type="match status" value="1"/>
</dbReference>
<dbReference type="OrthoDB" id="9804921at2"/>
<evidence type="ECO:0000313" key="12">
    <source>
        <dbReference type="EMBL" id="EFR32016.1"/>
    </source>
</evidence>
<evidence type="ECO:0000313" key="13">
    <source>
        <dbReference type="Proteomes" id="UP000005990"/>
    </source>
</evidence>
<dbReference type="InterPro" id="IPR030393">
    <property type="entry name" value="G_ENGB_dom"/>
</dbReference>
<dbReference type="Pfam" id="PF01926">
    <property type="entry name" value="MMR_HSR1"/>
    <property type="match status" value="1"/>
</dbReference>
<keyword evidence="6" id="KW-0460">Magnesium</keyword>
<organism evidence="12 13">
    <name type="scientific">Eremococcus coleocola ACS-139-V-Col8</name>
    <dbReference type="NCBI Taxonomy" id="908337"/>
    <lineage>
        <taxon>Bacteria</taxon>
        <taxon>Bacillati</taxon>
        <taxon>Bacillota</taxon>
        <taxon>Bacilli</taxon>
        <taxon>Lactobacillales</taxon>
        <taxon>Aerococcaceae</taxon>
        <taxon>Eremococcus</taxon>
    </lineage>
</organism>
<dbReference type="InterPro" id="IPR006073">
    <property type="entry name" value="GTP-bd"/>
</dbReference>
<dbReference type="Proteomes" id="UP000005990">
    <property type="component" value="Unassembled WGS sequence"/>
</dbReference>
<dbReference type="AlphaFoldDB" id="E4KLU0"/>
<evidence type="ECO:0000256" key="8">
    <source>
        <dbReference type="ARBA" id="ARBA00023210"/>
    </source>
</evidence>
<keyword evidence="7 10" id="KW-0342">GTP-binding</keyword>
<keyword evidence="9 10" id="KW-0131">Cell cycle</keyword>
<dbReference type="PANTHER" id="PTHR11649:SF13">
    <property type="entry name" value="ENGB-TYPE G DOMAIN-CONTAINING PROTEIN"/>
    <property type="match status" value="1"/>
</dbReference>
<sequence>MHVHDAELVISAVNPSQYPQDQLPEVALAGRSNVGKSSFINSLIARKNLARTSSQPGKTQTLNFYAINQAFRFVDVPGYGYARVSKDFRLAWSKMIEKYLSQRENMELLFLLMDMRHEPTRLDREMKDFAENLDLPYAIVLTKADKIKPASWNKHLSMYKKALELPSVDALFPYSATKGYGKEEIWDVISSVLQLKNE</sequence>